<evidence type="ECO:0000256" key="1">
    <source>
        <dbReference type="PROSITE-ProRule" id="PRU00723"/>
    </source>
</evidence>
<feature type="compositionally biased region" description="Basic and acidic residues" evidence="2">
    <location>
        <begin position="13"/>
        <end position="22"/>
    </location>
</feature>
<evidence type="ECO:0000313" key="4">
    <source>
        <dbReference type="EMBL" id="KAG1765061.1"/>
    </source>
</evidence>
<gene>
    <name evidence="4" type="ORF">EV702DRAFT_981729</name>
</gene>
<feature type="compositionally biased region" description="Acidic residues" evidence="2">
    <location>
        <begin position="1"/>
        <end position="12"/>
    </location>
</feature>
<proteinExistence type="predicted"/>
<dbReference type="GO" id="GO:0008270">
    <property type="term" value="F:zinc ion binding"/>
    <property type="evidence" value="ECO:0007669"/>
    <property type="project" value="UniProtKB-KW"/>
</dbReference>
<accession>A0A9P7CVV1</accession>
<dbReference type="OrthoDB" id="2355984at2759"/>
<feature type="region of interest" description="Disordered" evidence="2">
    <location>
        <begin position="217"/>
        <end position="239"/>
    </location>
</feature>
<keyword evidence="1" id="KW-0479">Metal-binding</keyword>
<feature type="compositionally biased region" description="Basic and acidic residues" evidence="2">
    <location>
        <begin position="230"/>
        <end position="239"/>
    </location>
</feature>
<feature type="zinc finger region" description="C3H1-type" evidence="1">
    <location>
        <begin position="236"/>
        <end position="264"/>
    </location>
</feature>
<keyword evidence="1" id="KW-0863">Zinc-finger</keyword>
<dbReference type="PROSITE" id="PS50103">
    <property type="entry name" value="ZF_C3H1"/>
    <property type="match status" value="1"/>
</dbReference>
<dbReference type="AlphaFoldDB" id="A0A9P7CVV1"/>
<evidence type="ECO:0000256" key="2">
    <source>
        <dbReference type="SAM" id="MobiDB-lite"/>
    </source>
</evidence>
<dbReference type="InterPro" id="IPR000571">
    <property type="entry name" value="Znf_CCCH"/>
</dbReference>
<organism evidence="4 5">
    <name type="scientific">Suillus placidus</name>
    <dbReference type="NCBI Taxonomy" id="48579"/>
    <lineage>
        <taxon>Eukaryota</taxon>
        <taxon>Fungi</taxon>
        <taxon>Dikarya</taxon>
        <taxon>Basidiomycota</taxon>
        <taxon>Agaricomycotina</taxon>
        <taxon>Agaricomycetes</taxon>
        <taxon>Agaricomycetidae</taxon>
        <taxon>Boletales</taxon>
        <taxon>Suillineae</taxon>
        <taxon>Suillaceae</taxon>
        <taxon>Suillus</taxon>
    </lineage>
</organism>
<dbReference type="EMBL" id="JABBWD010000113">
    <property type="protein sequence ID" value="KAG1765061.1"/>
    <property type="molecule type" value="Genomic_DNA"/>
</dbReference>
<sequence length="284" mass="32083">MRTESSSEDDNEPCSKRSKTVDTSKFPWARRRSSALAALPADIRETYKQLDNFIADPKSVVSNILSTPGCPPFPPSEWLNIVRWKYVDLGKVLDLAHMTKLDPKKTHVIDDEVELALRVTKSSAGIKTSSDHNIAFSMYIDAISFVFPQRRDEFIQYNTYLSRLFHAMEVRLHSRVIKFNRSIRNQVAMQRNLCLTDYSQFEHLRTTFLTSFGIGSNTASSSSGSGGRSNRRDGTGGRDDPCHKWNRGTCHKPDGECRFVHCCDRRGCQGAHQKSECPDKGGSK</sequence>
<keyword evidence="1" id="KW-0862">Zinc</keyword>
<evidence type="ECO:0000259" key="3">
    <source>
        <dbReference type="PROSITE" id="PS50103"/>
    </source>
</evidence>
<reference evidence="4" key="1">
    <citation type="journal article" date="2020" name="New Phytol.">
        <title>Comparative genomics reveals dynamic genome evolution in host specialist ectomycorrhizal fungi.</title>
        <authorList>
            <person name="Lofgren L.A."/>
            <person name="Nguyen N.H."/>
            <person name="Vilgalys R."/>
            <person name="Ruytinx J."/>
            <person name="Liao H.L."/>
            <person name="Branco S."/>
            <person name="Kuo A."/>
            <person name="LaButti K."/>
            <person name="Lipzen A."/>
            <person name="Andreopoulos W."/>
            <person name="Pangilinan J."/>
            <person name="Riley R."/>
            <person name="Hundley H."/>
            <person name="Na H."/>
            <person name="Barry K."/>
            <person name="Grigoriev I.V."/>
            <person name="Stajich J.E."/>
            <person name="Kennedy P.G."/>
        </authorList>
    </citation>
    <scope>NUCLEOTIDE SEQUENCE</scope>
    <source>
        <strain evidence="4">DOB743</strain>
    </source>
</reference>
<dbReference type="Proteomes" id="UP000714275">
    <property type="component" value="Unassembled WGS sequence"/>
</dbReference>
<evidence type="ECO:0000313" key="5">
    <source>
        <dbReference type="Proteomes" id="UP000714275"/>
    </source>
</evidence>
<comment type="caution">
    <text evidence="4">The sequence shown here is derived from an EMBL/GenBank/DDBJ whole genome shotgun (WGS) entry which is preliminary data.</text>
</comment>
<feature type="domain" description="C3H1-type" evidence="3">
    <location>
        <begin position="236"/>
        <end position="264"/>
    </location>
</feature>
<keyword evidence="5" id="KW-1185">Reference proteome</keyword>
<feature type="region of interest" description="Disordered" evidence="2">
    <location>
        <begin position="1"/>
        <end position="23"/>
    </location>
</feature>
<protein>
    <recommendedName>
        <fullName evidence="3">C3H1-type domain-containing protein</fullName>
    </recommendedName>
</protein>
<name>A0A9P7CVV1_9AGAM</name>